<evidence type="ECO:0000256" key="2">
    <source>
        <dbReference type="ARBA" id="ARBA00022670"/>
    </source>
</evidence>
<dbReference type="RefSeq" id="WP_126551101.1">
    <property type="nucleotide sequence ID" value="NZ_BIFS01000001.1"/>
</dbReference>
<dbReference type="OrthoDB" id="291295at2"/>
<comment type="subcellular location">
    <subcellularLocation>
        <location evidence="8">Secreted</location>
    </subcellularLocation>
</comment>
<dbReference type="GO" id="GO:0005576">
    <property type="term" value="C:extracellular region"/>
    <property type="evidence" value="ECO:0007669"/>
    <property type="project" value="UniProtKB-SubCell"/>
</dbReference>
<dbReference type="Pfam" id="PF01447">
    <property type="entry name" value="Peptidase_M4"/>
    <property type="match status" value="1"/>
</dbReference>
<protein>
    <recommendedName>
        <fullName evidence="8">Neutral metalloproteinase</fullName>
        <ecNumber evidence="8">3.4.24.-</ecNumber>
    </recommendedName>
</protein>
<dbReference type="GO" id="GO:0046872">
    <property type="term" value="F:metal ion binding"/>
    <property type="evidence" value="ECO:0007669"/>
    <property type="project" value="UniProtKB-UniRule"/>
</dbReference>
<dbReference type="PANTHER" id="PTHR43579:SF1">
    <property type="entry name" value="NEUTRAL METALLOPROTEINASE"/>
    <property type="match status" value="1"/>
</dbReference>
<dbReference type="SUPFAM" id="SSF55486">
    <property type="entry name" value="Metalloproteases ('zincins'), catalytic domain"/>
    <property type="match status" value="1"/>
</dbReference>
<evidence type="ECO:0000256" key="5">
    <source>
        <dbReference type="ARBA" id="ARBA00022833"/>
    </source>
</evidence>
<keyword evidence="2 8" id="KW-0645">Protease</keyword>
<dbReference type="InterPro" id="IPR001570">
    <property type="entry name" value="Peptidase_M4_C_domain"/>
</dbReference>
<dbReference type="InterPro" id="IPR027268">
    <property type="entry name" value="Peptidase_M4/M1_CTD_sf"/>
</dbReference>
<accession>A0A402AJ89</accession>
<dbReference type="InterPro" id="IPR023612">
    <property type="entry name" value="Peptidase_M4"/>
</dbReference>
<evidence type="ECO:0000256" key="1">
    <source>
        <dbReference type="ARBA" id="ARBA00009388"/>
    </source>
</evidence>
<dbReference type="EC" id="3.4.24.-" evidence="8"/>
<dbReference type="Pfam" id="PF02868">
    <property type="entry name" value="Peptidase_M4_C"/>
    <property type="match status" value="1"/>
</dbReference>
<organism evidence="11 12">
    <name type="scientific">Dictyobacter kobayashii</name>
    <dbReference type="NCBI Taxonomy" id="2014872"/>
    <lineage>
        <taxon>Bacteria</taxon>
        <taxon>Bacillati</taxon>
        <taxon>Chloroflexota</taxon>
        <taxon>Ktedonobacteria</taxon>
        <taxon>Ktedonobacterales</taxon>
        <taxon>Dictyobacteraceae</taxon>
        <taxon>Dictyobacter</taxon>
    </lineage>
</organism>
<dbReference type="InterPro" id="IPR013856">
    <property type="entry name" value="Peptidase_M4_domain"/>
</dbReference>
<keyword evidence="6 8" id="KW-0482">Metalloprotease</keyword>
<keyword evidence="8" id="KW-0964">Secreted</keyword>
<dbReference type="CDD" id="cd09597">
    <property type="entry name" value="M4_TLP"/>
    <property type="match status" value="1"/>
</dbReference>
<keyword evidence="12" id="KW-1185">Reference proteome</keyword>
<dbReference type="Proteomes" id="UP000287188">
    <property type="component" value="Unassembled WGS sequence"/>
</dbReference>
<dbReference type="GO" id="GO:0006508">
    <property type="term" value="P:proteolysis"/>
    <property type="evidence" value="ECO:0007669"/>
    <property type="project" value="UniProtKB-KW"/>
</dbReference>
<comment type="similarity">
    <text evidence="1 8">Belongs to the peptidase M4 family.</text>
</comment>
<dbReference type="Gene3D" id="3.10.170.10">
    <property type="match status" value="1"/>
</dbReference>
<keyword evidence="3" id="KW-0479">Metal-binding</keyword>
<feature type="domain" description="Peptidase M4 C-terminal" evidence="10">
    <location>
        <begin position="185"/>
        <end position="354"/>
    </location>
</feature>
<evidence type="ECO:0000313" key="12">
    <source>
        <dbReference type="Proteomes" id="UP000287188"/>
    </source>
</evidence>
<proteinExistence type="inferred from homology"/>
<dbReference type="PANTHER" id="PTHR43579">
    <property type="match status" value="1"/>
</dbReference>
<gene>
    <name evidence="11" type="ORF">KDK_30380</name>
</gene>
<feature type="active site" evidence="7">
    <location>
        <position position="175"/>
    </location>
</feature>
<evidence type="ECO:0000256" key="4">
    <source>
        <dbReference type="ARBA" id="ARBA00022801"/>
    </source>
</evidence>
<sequence>MRQSISHRSIFYILPPHMLTSLAQHGTPEQRTMALQMLGHDHSIRTVRMAQGLLSSKYAGARASLNTDNALQRTVYDVHGSMHLPGELERAEGQPPVQDIAANEAYDGIGWTHALYLQIYGRNSIDDAGLPLDASVHYGTQYNNAFWNGERMIFGDGDGQLFNRFTCAIDVIGHELTHGVTEDESHLAYVGQSGALNESISDVFGSLVKQYALRQTADQADWLIGRGLFTQNVHGEGLRSMRAPGTAYDDQLLGQDPQPAHMHGYVQTVEDNGGVHINSGIPNHVFYLVATRIGGFAWEKAGRIWYETLRDPRLRPTATFRMFARLTLANAERLFGSNSHEWSAVHDAWENVGVQIPALAKEY</sequence>
<evidence type="ECO:0000256" key="6">
    <source>
        <dbReference type="ARBA" id="ARBA00023049"/>
    </source>
</evidence>
<dbReference type="Gene3D" id="1.10.390.10">
    <property type="entry name" value="Neutral Protease Domain 2"/>
    <property type="match status" value="1"/>
</dbReference>
<comment type="caution">
    <text evidence="11">The sequence shown here is derived from an EMBL/GenBank/DDBJ whole genome shotgun (WGS) entry which is preliminary data.</text>
</comment>
<keyword evidence="4 8" id="KW-0378">Hydrolase</keyword>
<comment type="function">
    <text evidence="8">Extracellular zinc metalloprotease.</text>
</comment>
<dbReference type="GO" id="GO:0004222">
    <property type="term" value="F:metalloendopeptidase activity"/>
    <property type="evidence" value="ECO:0007669"/>
    <property type="project" value="UniProtKB-UniRule"/>
</dbReference>
<reference evidence="12" key="1">
    <citation type="submission" date="2018-12" db="EMBL/GenBank/DDBJ databases">
        <title>Tengunoibacter tsumagoiensis gen. nov., sp. nov., Dictyobacter kobayashii sp. nov., D. alpinus sp. nov., and D. joshuensis sp. nov. and description of Dictyobacteraceae fam. nov. within the order Ktedonobacterales isolated from Tengu-no-mugimeshi.</title>
        <authorList>
            <person name="Wang C.M."/>
            <person name="Zheng Y."/>
            <person name="Sakai Y."/>
            <person name="Toyoda A."/>
            <person name="Minakuchi Y."/>
            <person name="Abe K."/>
            <person name="Yokota A."/>
            <person name="Yabe S."/>
        </authorList>
    </citation>
    <scope>NUCLEOTIDE SEQUENCE [LARGE SCALE GENOMIC DNA]</scope>
    <source>
        <strain evidence="12">Uno11</strain>
    </source>
</reference>
<feature type="active site" description="Proton donor" evidence="7">
    <location>
        <position position="276"/>
    </location>
</feature>
<evidence type="ECO:0000259" key="9">
    <source>
        <dbReference type="Pfam" id="PF01447"/>
    </source>
</evidence>
<evidence type="ECO:0000313" key="11">
    <source>
        <dbReference type="EMBL" id="GCE19238.1"/>
    </source>
</evidence>
<dbReference type="AlphaFoldDB" id="A0A402AJ89"/>
<dbReference type="InterPro" id="IPR052759">
    <property type="entry name" value="Metalloprotease_M4"/>
</dbReference>
<evidence type="ECO:0000256" key="8">
    <source>
        <dbReference type="RuleBase" id="RU366073"/>
    </source>
</evidence>
<dbReference type="PRINTS" id="PR00730">
    <property type="entry name" value="THERMOLYSIN"/>
</dbReference>
<evidence type="ECO:0000256" key="7">
    <source>
        <dbReference type="PIRSR" id="PIRSR623612-1"/>
    </source>
</evidence>
<comment type="cofactor">
    <cofactor evidence="8">
        <name>Zn(2+)</name>
        <dbReference type="ChEBI" id="CHEBI:29105"/>
    </cofactor>
</comment>
<evidence type="ECO:0000259" key="10">
    <source>
        <dbReference type="Pfam" id="PF02868"/>
    </source>
</evidence>
<name>A0A402AJ89_9CHLR</name>
<dbReference type="EMBL" id="BIFS01000001">
    <property type="protein sequence ID" value="GCE19238.1"/>
    <property type="molecule type" value="Genomic_DNA"/>
</dbReference>
<feature type="domain" description="Peptidase M4" evidence="9">
    <location>
        <begin position="99"/>
        <end position="182"/>
    </location>
</feature>
<evidence type="ECO:0000256" key="3">
    <source>
        <dbReference type="ARBA" id="ARBA00022723"/>
    </source>
</evidence>
<keyword evidence="5 8" id="KW-0862">Zinc</keyword>